<dbReference type="PANTHER" id="PTHR43301:SF3">
    <property type="entry name" value="ARABINAN ENDO-1,5-ALPHA-L-ARABINOSIDASE A-RELATED"/>
    <property type="match status" value="1"/>
</dbReference>
<keyword evidence="4 5" id="KW-0326">Glycosidase</keyword>
<dbReference type="OrthoDB" id="9801455at2"/>
<gene>
    <name evidence="9" type="ordered locus">Deima_0246</name>
</gene>
<keyword evidence="8" id="KW-0732">Signal</keyword>
<dbReference type="SUPFAM" id="SSF75005">
    <property type="entry name" value="Arabinanase/levansucrase/invertase"/>
    <property type="match status" value="1"/>
</dbReference>
<keyword evidence="3 5" id="KW-0378">Hydrolase</keyword>
<reference evidence="9 10" key="1">
    <citation type="journal article" date="2011" name="Stand. Genomic Sci.">
        <title>Complete genome sequence of Deinococcus maricopensis type strain (LB-34).</title>
        <authorList>
            <person name="Pukall R."/>
            <person name="Zeytun A."/>
            <person name="Lucas S."/>
            <person name="Lapidus A."/>
            <person name="Hammon N."/>
            <person name="Deshpande S."/>
            <person name="Nolan M."/>
            <person name="Cheng J.F."/>
            <person name="Pitluck S."/>
            <person name="Liolios K."/>
            <person name="Pagani I."/>
            <person name="Mikhailova N."/>
            <person name="Ivanova N."/>
            <person name="Mavromatis K."/>
            <person name="Pati A."/>
            <person name="Tapia R."/>
            <person name="Han C."/>
            <person name="Goodwin L."/>
            <person name="Chen A."/>
            <person name="Palaniappan K."/>
            <person name="Land M."/>
            <person name="Hauser L."/>
            <person name="Chang Y.J."/>
            <person name="Jeffries C.D."/>
            <person name="Brambilla E.M."/>
            <person name="Rohde M."/>
            <person name="Goker M."/>
            <person name="Detter J.C."/>
            <person name="Woyke T."/>
            <person name="Bristow J."/>
            <person name="Eisen J.A."/>
            <person name="Markowitz V."/>
            <person name="Hugenholtz P."/>
            <person name="Kyrpides N.C."/>
            <person name="Klenk H.P."/>
        </authorList>
    </citation>
    <scope>NUCLEOTIDE SEQUENCE [LARGE SCALE GENOMIC DNA]</scope>
    <source>
        <strain evidence="10">DSM 21211 / LMG 22137 / NRRL B-23946 / LB-34</strain>
    </source>
</reference>
<evidence type="ECO:0000256" key="5">
    <source>
        <dbReference type="PIRNR" id="PIRNR026534"/>
    </source>
</evidence>
<dbReference type="HOGENOM" id="CLU_009397_5_1_0"/>
<dbReference type="CDD" id="cd08998">
    <property type="entry name" value="GH43_Arb43a-like"/>
    <property type="match status" value="1"/>
</dbReference>
<dbReference type="KEGG" id="dmr:Deima_0246"/>
<dbReference type="AlphaFoldDB" id="E8U472"/>
<evidence type="ECO:0000313" key="10">
    <source>
        <dbReference type="Proteomes" id="UP000008635"/>
    </source>
</evidence>
<evidence type="ECO:0000256" key="6">
    <source>
        <dbReference type="PIRSR" id="PIRSR026534-1"/>
    </source>
</evidence>
<dbReference type="STRING" id="709986.Deima_0246"/>
<dbReference type="eggNOG" id="COG3507">
    <property type="taxonomic scope" value="Bacteria"/>
</dbReference>
<dbReference type="Pfam" id="PF04616">
    <property type="entry name" value="Glyco_hydro_43"/>
    <property type="match status" value="1"/>
</dbReference>
<reference evidence="10" key="2">
    <citation type="submission" date="2011-01" db="EMBL/GenBank/DDBJ databases">
        <title>The complete genome of Deinococcus maricopensis DSM 21211.</title>
        <authorList>
            <consortium name="US DOE Joint Genome Institute (JGI-PGF)"/>
            <person name="Lucas S."/>
            <person name="Copeland A."/>
            <person name="Lapidus A."/>
            <person name="Goodwin L."/>
            <person name="Pitluck S."/>
            <person name="Kyrpides N."/>
            <person name="Mavromatis K."/>
            <person name="Pagani I."/>
            <person name="Ivanova N."/>
            <person name="Ovchinnikova G."/>
            <person name="Zeytun A."/>
            <person name="Detter J.C."/>
            <person name="Han C."/>
            <person name="Land M."/>
            <person name="Hauser L."/>
            <person name="Markowitz V."/>
            <person name="Cheng J.-F."/>
            <person name="Hugenholtz P."/>
            <person name="Woyke T."/>
            <person name="Wu D."/>
            <person name="Pukall R."/>
            <person name="Gehrich-Schroeter G."/>
            <person name="Brambilla E."/>
            <person name="Klenk H.-P."/>
            <person name="Eisen J.A."/>
        </authorList>
    </citation>
    <scope>NUCLEOTIDE SEQUENCE [LARGE SCALE GENOMIC DNA]</scope>
    <source>
        <strain evidence="10">DSM 21211 / LMG 22137 / NRRL B-23946 / LB-34</strain>
    </source>
</reference>
<feature type="active site" description="Proton donor" evidence="6">
    <location>
        <position position="216"/>
    </location>
</feature>
<dbReference type="Gene3D" id="2.115.10.20">
    <property type="entry name" value="Glycosyl hydrolase domain, family 43"/>
    <property type="match status" value="1"/>
</dbReference>
<evidence type="ECO:0000256" key="2">
    <source>
        <dbReference type="ARBA" id="ARBA00009865"/>
    </source>
</evidence>
<evidence type="ECO:0000256" key="8">
    <source>
        <dbReference type="SAM" id="SignalP"/>
    </source>
</evidence>
<keyword evidence="10" id="KW-1185">Reference proteome</keyword>
<dbReference type="EC" id="3.2.1.99" evidence="9"/>
<dbReference type="RefSeq" id="WP_013555414.1">
    <property type="nucleotide sequence ID" value="NC_014958.1"/>
</dbReference>
<dbReference type="PIRSF" id="PIRSF026534">
    <property type="entry name" value="Endo_alpha-L-arabinosidase"/>
    <property type="match status" value="1"/>
</dbReference>
<dbReference type="GO" id="GO:0031222">
    <property type="term" value="P:arabinan catabolic process"/>
    <property type="evidence" value="ECO:0007669"/>
    <property type="project" value="UniProtKB-UniPathway"/>
</dbReference>
<comment type="pathway">
    <text evidence="1 5">Glycan metabolism; L-arabinan degradation.</text>
</comment>
<evidence type="ECO:0000256" key="1">
    <source>
        <dbReference type="ARBA" id="ARBA00004834"/>
    </source>
</evidence>
<dbReference type="InterPro" id="IPR006710">
    <property type="entry name" value="Glyco_hydro_43"/>
</dbReference>
<feature type="chain" id="PRO_5003232171" evidence="8">
    <location>
        <begin position="22"/>
        <end position="327"/>
    </location>
</feature>
<dbReference type="Proteomes" id="UP000008635">
    <property type="component" value="Chromosome"/>
</dbReference>
<evidence type="ECO:0000313" key="9">
    <source>
        <dbReference type="EMBL" id="ADV65909.1"/>
    </source>
</evidence>
<accession>E8U472</accession>
<protein>
    <submittedName>
        <fullName evidence="9">Arabinan endo-1,5-alpha-L-arabinosidase</fullName>
        <ecNumber evidence="9">3.2.1.99</ecNumber>
    </submittedName>
</protein>
<feature type="site" description="Important for catalytic activity, responsible for pKa modulation of the active site Glu and correct orientation of both the proton donor and substrate" evidence="7">
    <location>
        <position position="165"/>
    </location>
</feature>
<evidence type="ECO:0000256" key="4">
    <source>
        <dbReference type="ARBA" id="ARBA00023295"/>
    </source>
</evidence>
<dbReference type="PROSITE" id="PS51257">
    <property type="entry name" value="PROKAR_LIPOPROTEIN"/>
    <property type="match status" value="1"/>
</dbReference>
<dbReference type="InterPro" id="IPR016840">
    <property type="entry name" value="Glyco_hydro_43_endo_a_Ara-ase"/>
</dbReference>
<dbReference type="GO" id="GO:0046558">
    <property type="term" value="F:arabinan endo-1,5-alpha-L-arabinosidase activity"/>
    <property type="evidence" value="ECO:0007669"/>
    <property type="project" value="UniProtKB-EC"/>
</dbReference>
<feature type="active site" description="Proton acceptor" evidence="6">
    <location>
        <position position="43"/>
    </location>
</feature>
<name>E8U472_DEIML</name>
<dbReference type="EMBL" id="CP002454">
    <property type="protein sequence ID" value="ADV65909.1"/>
    <property type="molecule type" value="Genomic_DNA"/>
</dbReference>
<dbReference type="UniPathway" id="UPA00667"/>
<feature type="signal peptide" evidence="8">
    <location>
        <begin position="1"/>
        <end position="21"/>
    </location>
</feature>
<proteinExistence type="inferred from homology"/>
<dbReference type="PANTHER" id="PTHR43301">
    <property type="entry name" value="ARABINAN ENDO-1,5-ALPHA-L-ARABINOSIDASE"/>
    <property type="match status" value="1"/>
</dbReference>
<evidence type="ECO:0000256" key="7">
    <source>
        <dbReference type="PIRSR" id="PIRSR606710-2"/>
    </source>
</evidence>
<evidence type="ECO:0000256" key="3">
    <source>
        <dbReference type="ARBA" id="ARBA00022801"/>
    </source>
</evidence>
<organism evidence="9 10">
    <name type="scientific">Deinococcus maricopensis (strain DSM 21211 / LMG 22137 / NRRL B-23946 / LB-34)</name>
    <dbReference type="NCBI Taxonomy" id="709986"/>
    <lineage>
        <taxon>Bacteria</taxon>
        <taxon>Thermotogati</taxon>
        <taxon>Deinococcota</taxon>
        <taxon>Deinococci</taxon>
        <taxon>Deinococcales</taxon>
        <taxon>Deinococcaceae</taxon>
        <taxon>Deinococcus</taxon>
    </lineage>
</organism>
<sequence length="327" mass="35054" precursor="true">MHRAPLLLPTLALLLGACTQTQTPTTLQPQTLISTSGDLGAHDPTIIKAGTTYYAYTTGIERTTSNPGGIIVHVSDGGIGGPWRTLGEIPAPTWTRTYSPKNVWAPEIVQNGSTYYLYYAVSQFGTNTSAIGVATTTTPGNPASWRDHGAPVVTSGSGTTHNAIDPAVFNDNGTWWMSFGSFFSGIKLQRLASMTQVTGPITTLATRPAVQHNPVEAPSLMKRGGYYYLFTSWDNCCRGLSSTYNIRVGRATSITGPYTDKNGVRLDQGGGSLVLESRLNQTGPGGQDIQTDGTTFNLVYHYYDTNANGAPKLAVRQLGWNADWPVP</sequence>
<comment type="similarity">
    <text evidence="2 5">Belongs to the glycosyl hydrolase 43 family.</text>
</comment>
<dbReference type="InterPro" id="IPR050727">
    <property type="entry name" value="GH43_arabinanases"/>
</dbReference>
<dbReference type="InterPro" id="IPR023296">
    <property type="entry name" value="Glyco_hydro_beta-prop_sf"/>
</dbReference>